<dbReference type="PIRSF" id="PIRSF032131">
    <property type="entry name" value="UCP032131"/>
    <property type="match status" value="1"/>
</dbReference>
<evidence type="ECO:0000313" key="1">
    <source>
        <dbReference type="EMBL" id="SEV90736.1"/>
    </source>
</evidence>
<dbReference type="InterPro" id="IPR009562">
    <property type="entry name" value="DUF1178"/>
</dbReference>
<organism evidence="1 2">
    <name type="scientific">Cognatiyoonia koreensis</name>
    <dbReference type="NCBI Taxonomy" id="364200"/>
    <lineage>
        <taxon>Bacteria</taxon>
        <taxon>Pseudomonadati</taxon>
        <taxon>Pseudomonadota</taxon>
        <taxon>Alphaproteobacteria</taxon>
        <taxon>Rhodobacterales</taxon>
        <taxon>Paracoccaceae</taxon>
        <taxon>Cognatiyoonia</taxon>
    </lineage>
</organism>
<dbReference type="STRING" id="364200.SAMN04488515_0170"/>
<keyword evidence="2" id="KW-1185">Reference proteome</keyword>
<gene>
    <name evidence="1" type="ORF">SAMN04488515_0170</name>
</gene>
<reference evidence="1 2" key="1">
    <citation type="submission" date="2016-10" db="EMBL/GenBank/DDBJ databases">
        <authorList>
            <person name="de Groot N.N."/>
        </authorList>
    </citation>
    <scope>NUCLEOTIDE SEQUENCE [LARGE SCALE GENOMIC DNA]</scope>
    <source>
        <strain evidence="1 2">DSM 17925</strain>
    </source>
</reference>
<name>A0A1I0MR15_9RHOB</name>
<dbReference type="OrthoDB" id="9799894at2"/>
<dbReference type="Pfam" id="PF06676">
    <property type="entry name" value="DUF1178"/>
    <property type="match status" value="1"/>
</dbReference>
<dbReference type="RefSeq" id="WP_089989109.1">
    <property type="nucleotide sequence ID" value="NZ_FOIZ01000001.1"/>
</dbReference>
<evidence type="ECO:0008006" key="3">
    <source>
        <dbReference type="Google" id="ProtNLM"/>
    </source>
</evidence>
<dbReference type="AlphaFoldDB" id="A0A1I0MR15"/>
<accession>A0A1I0MR15</accession>
<dbReference type="EMBL" id="FOIZ01000001">
    <property type="protein sequence ID" value="SEV90736.1"/>
    <property type="molecule type" value="Genomic_DNA"/>
</dbReference>
<proteinExistence type="predicted"/>
<dbReference type="Proteomes" id="UP000199167">
    <property type="component" value="Unassembled WGS sequence"/>
</dbReference>
<protein>
    <recommendedName>
        <fullName evidence="3">DUF1178 family protein</fullName>
    </recommendedName>
</protein>
<sequence length="133" mass="14779">MIRYTLTCDNDHHFESWFQSGDAFERLLKAGMVNCDACGSAQVSKTIMAPAIPKKEHRSKPDVAEKLAALKKHIETNADYVGNTFYTEARAMHDGEKPARAIYGQADAKQAKSLIEDGIPVMPLPFIPKKQTN</sequence>
<evidence type="ECO:0000313" key="2">
    <source>
        <dbReference type="Proteomes" id="UP000199167"/>
    </source>
</evidence>